<dbReference type="InterPro" id="IPR038592">
    <property type="entry name" value="CheD-like_sf"/>
</dbReference>
<comment type="caution">
    <text evidence="4">The sequence shown here is derived from an EMBL/GenBank/DDBJ whole genome shotgun (WGS) entry which is preliminary data.</text>
</comment>
<dbReference type="InterPro" id="IPR005659">
    <property type="entry name" value="Chemorcpt_Glu_NH3ase_CheD"/>
</dbReference>
<evidence type="ECO:0000313" key="4">
    <source>
        <dbReference type="EMBL" id="RIV92876.1"/>
    </source>
</evidence>
<dbReference type="Pfam" id="PF03975">
    <property type="entry name" value="CheD"/>
    <property type="match status" value="1"/>
</dbReference>
<dbReference type="AlphaFoldDB" id="A0A3A1PG90"/>
<evidence type="ECO:0000256" key="1">
    <source>
        <dbReference type="ARBA" id="ARBA00022500"/>
    </source>
</evidence>
<dbReference type="RefSeq" id="WP_119591292.1">
    <property type="nucleotide sequence ID" value="NZ_QXFM01000006.1"/>
</dbReference>
<evidence type="ECO:0000256" key="2">
    <source>
        <dbReference type="ARBA" id="ARBA00022801"/>
    </source>
</evidence>
<dbReference type="CDD" id="cd16352">
    <property type="entry name" value="CheD"/>
    <property type="match status" value="1"/>
</dbReference>
<accession>A0A3A1PG90</accession>
<dbReference type="InterPro" id="IPR011324">
    <property type="entry name" value="Cytotoxic_necrot_fac-like_cat"/>
</dbReference>
<protein>
    <recommendedName>
        <fullName evidence="3">Probable chemoreceptor glutamine deamidase CheD</fullName>
        <ecNumber evidence="3">3.5.1.44</ecNumber>
    </recommendedName>
</protein>
<proteinExistence type="inferred from homology"/>
<comment type="function">
    <text evidence="3">Probably deamidates glutamine residues to glutamate on methyl-accepting chemotaxis receptors (MCPs), playing an important role in chemotaxis.</text>
</comment>
<dbReference type="PANTHER" id="PTHR35147">
    <property type="entry name" value="CHEMORECEPTOR GLUTAMINE DEAMIDASE CHED-RELATED"/>
    <property type="match status" value="1"/>
</dbReference>
<comment type="similarity">
    <text evidence="3">Belongs to the CheD family.</text>
</comment>
<dbReference type="SUPFAM" id="SSF64438">
    <property type="entry name" value="CNF1/YfiH-like putative cysteine hydrolases"/>
    <property type="match status" value="1"/>
</dbReference>
<keyword evidence="2 3" id="KW-0378">Hydrolase</keyword>
<dbReference type="HAMAP" id="MF_01440">
    <property type="entry name" value="CheD"/>
    <property type="match status" value="1"/>
</dbReference>
<dbReference type="PANTHER" id="PTHR35147:SF2">
    <property type="entry name" value="CHEMORECEPTOR GLUTAMINE DEAMIDASE CHED-RELATED"/>
    <property type="match status" value="1"/>
</dbReference>
<dbReference type="GO" id="GO:0006935">
    <property type="term" value="P:chemotaxis"/>
    <property type="evidence" value="ECO:0007669"/>
    <property type="project" value="UniProtKB-UniRule"/>
</dbReference>
<dbReference type="OrthoDB" id="9807202at2"/>
<reference evidence="4 5" key="1">
    <citation type="submission" date="2018-08" db="EMBL/GenBank/DDBJ databases">
        <title>Erythrobacter zhengii sp.nov., a bacterium isolated from deep-sea sediment.</title>
        <authorList>
            <person name="Fang C."/>
            <person name="Wu Y.-H."/>
            <person name="Sun C."/>
            <person name="Wang H."/>
            <person name="Cheng H."/>
            <person name="Meng F.-X."/>
            <person name="Wang C.-S."/>
            <person name="Xu X.-W."/>
        </authorList>
    </citation>
    <scope>NUCLEOTIDE SEQUENCE [LARGE SCALE GENOMIC DNA]</scope>
    <source>
        <strain evidence="4 5">CCTCC AB 2015396</strain>
    </source>
</reference>
<organism evidence="4 5">
    <name type="scientific">Aurantiacibacter xanthus</name>
    <dbReference type="NCBI Taxonomy" id="1784712"/>
    <lineage>
        <taxon>Bacteria</taxon>
        <taxon>Pseudomonadati</taxon>
        <taxon>Pseudomonadota</taxon>
        <taxon>Alphaproteobacteria</taxon>
        <taxon>Sphingomonadales</taxon>
        <taxon>Erythrobacteraceae</taxon>
        <taxon>Aurantiacibacter</taxon>
    </lineage>
</organism>
<dbReference type="GO" id="GO:0050568">
    <property type="term" value="F:protein-glutamine glutaminase activity"/>
    <property type="evidence" value="ECO:0007669"/>
    <property type="project" value="UniProtKB-UniRule"/>
</dbReference>
<dbReference type="Gene3D" id="3.30.1330.200">
    <property type="match status" value="1"/>
</dbReference>
<dbReference type="EC" id="3.5.1.44" evidence="3"/>
<evidence type="ECO:0000256" key="3">
    <source>
        <dbReference type="HAMAP-Rule" id="MF_01440"/>
    </source>
</evidence>
<sequence>MLSASVASAGLERVTVMQGEAHASADPKVELSTVLGSCVATCLYDPVARIGGMNHFLLAEPPSTRSRETFDEHYGLFLMELLVNKMLGLGAFKSRLKARIYGGANLNPAMSPIGTANGAFAHKFLQNEGIPVAFEDLGGRAARRIHFMPASGMVRCRTAPIESAPMDKPLVRPQSASGDVELF</sequence>
<name>A0A3A1PG90_9SPHN</name>
<dbReference type="EMBL" id="QXFM01000006">
    <property type="protein sequence ID" value="RIV92876.1"/>
    <property type="molecule type" value="Genomic_DNA"/>
</dbReference>
<gene>
    <name evidence="3" type="primary">cheD</name>
    <name evidence="4" type="ORF">D2V17_01025</name>
</gene>
<evidence type="ECO:0000313" key="5">
    <source>
        <dbReference type="Proteomes" id="UP000265366"/>
    </source>
</evidence>
<comment type="catalytic activity">
    <reaction evidence="3">
        <text>L-glutaminyl-[protein] + H2O = L-glutamyl-[protein] + NH4(+)</text>
        <dbReference type="Rhea" id="RHEA:16441"/>
        <dbReference type="Rhea" id="RHEA-COMP:10207"/>
        <dbReference type="Rhea" id="RHEA-COMP:10208"/>
        <dbReference type="ChEBI" id="CHEBI:15377"/>
        <dbReference type="ChEBI" id="CHEBI:28938"/>
        <dbReference type="ChEBI" id="CHEBI:29973"/>
        <dbReference type="ChEBI" id="CHEBI:30011"/>
        <dbReference type="EC" id="3.5.1.44"/>
    </reaction>
</comment>
<keyword evidence="5" id="KW-1185">Reference proteome</keyword>
<keyword evidence="1 3" id="KW-0145">Chemotaxis</keyword>
<dbReference type="Proteomes" id="UP000265366">
    <property type="component" value="Unassembled WGS sequence"/>
</dbReference>